<gene>
    <name evidence="2" type="ORF">V6984_14915</name>
</gene>
<dbReference type="Pfam" id="PF20564">
    <property type="entry name" value="DUF6774"/>
    <property type="match status" value="1"/>
</dbReference>
<reference evidence="2 3" key="1">
    <citation type="submission" date="2024-02" db="EMBL/GenBank/DDBJ databases">
        <title>Bacterial strain from lacustrine sediment.</title>
        <authorList>
            <person name="Petit C."/>
            <person name="Fadhlaoui K."/>
        </authorList>
    </citation>
    <scope>NUCLEOTIDE SEQUENCE [LARGE SCALE GENOMIC DNA]</scope>
    <source>
        <strain evidence="2 3">IPX-CK</strain>
    </source>
</reference>
<name>A0ABZ3ERE0_9FIRM</name>
<dbReference type="RefSeq" id="WP_342756405.1">
    <property type="nucleotide sequence ID" value="NZ_CP146256.1"/>
</dbReference>
<protein>
    <submittedName>
        <fullName evidence="2">DUF6774 domain-containing protein</fullName>
    </submittedName>
</protein>
<feature type="domain" description="DUF6774" evidence="1">
    <location>
        <begin position="24"/>
        <end position="50"/>
    </location>
</feature>
<dbReference type="Proteomes" id="UP001451571">
    <property type="component" value="Chromosome"/>
</dbReference>
<evidence type="ECO:0000313" key="3">
    <source>
        <dbReference type="Proteomes" id="UP001451571"/>
    </source>
</evidence>
<proteinExistence type="predicted"/>
<sequence>MNSCELVTFISAAACAINNCCDKDEVTMLAAIFSQLGDTLSTILTHDEICSQKE</sequence>
<accession>A0ABZ3ERE0</accession>
<organism evidence="2 3">
    <name type="scientific">Kineothrix sedimenti</name>
    <dbReference type="NCBI Taxonomy" id="3123317"/>
    <lineage>
        <taxon>Bacteria</taxon>
        <taxon>Bacillati</taxon>
        <taxon>Bacillota</taxon>
        <taxon>Clostridia</taxon>
        <taxon>Lachnospirales</taxon>
        <taxon>Lachnospiraceae</taxon>
        <taxon>Kineothrix</taxon>
    </lineage>
</organism>
<keyword evidence="3" id="KW-1185">Reference proteome</keyword>
<dbReference type="EMBL" id="CP146256">
    <property type="protein sequence ID" value="XAH72791.1"/>
    <property type="molecule type" value="Genomic_DNA"/>
</dbReference>
<dbReference type="InterPro" id="IPR046665">
    <property type="entry name" value="DUF6774"/>
</dbReference>
<evidence type="ECO:0000259" key="1">
    <source>
        <dbReference type="Pfam" id="PF20564"/>
    </source>
</evidence>
<evidence type="ECO:0000313" key="2">
    <source>
        <dbReference type="EMBL" id="XAH72791.1"/>
    </source>
</evidence>